<protein>
    <submittedName>
        <fullName evidence="2">NADH dehydrogenase subunit 6</fullName>
    </submittedName>
</protein>
<sequence>MKMIMTFSILMMTMKHPLSMLLSVISLTLMISLFFYQNTCNSFIPLIIILLIMGGMLIIFMYMISLCPNKKFKVNSKNFIWLLFIFLMNSKMIHLKILNEDMMKIYCYPYMNMLLIMMIYLFINLMIMMKMLNWISSPMKTMTYVKIN</sequence>
<feature type="transmembrane region" description="Helical" evidence="1">
    <location>
        <begin position="43"/>
        <end position="67"/>
    </location>
</feature>
<proteinExistence type="predicted"/>
<gene>
    <name evidence="2" type="primary">ND6</name>
</gene>
<feature type="transmembrane region" description="Helical" evidence="1">
    <location>
        <begin position="79"/>
        <end position="98"/>
    </location>
</feature>
<dbReference type="CTD" id="4541"/>
<evidence type="ECO:0000313" key="2">
    <source>
        <dbReference type="EMBL" id="UXX50170.1"/>
    </source>
</evidence>
<name>A0A977TQ32_9ACAR</name>
<dbReference type="EMBL" id="OL741735">
    <property type="protein sequence ID" value="UXX50170.1"/>
    <property type="molecule type" value="Genomic_DNA"/>
</dbReference>
<organism evidence="2">
    <name type="scientific">Amblyomma latum</name>
    <dbReference type="NCBI Taxonomy" id="34617"/>
    <lineage>
        <taxon>Eukaryota</taxon>
        <taxon>Metazoa</taxon>
        <taxon>Ecdysozoa</taxon>
        <taxon>Arthropoda</taxon>
        <taxon>Chelicerata</taxon>
        <taxon>Arachnida</taxon>
        <taxon>Acari</taxon>
        <taxon>Parasitiformes</taxon>
        <taxon>Ixodida</taxon>
        <taxon>Ixodoidea</taxon>
        <taxon>Ixodidae</taxon>
        <taxon>Amblyomminae</taxon>
        <taxon>Amblyomma</taxon>
    </lineage>
</organism>
<dbReference type="AlphaFoldDB" id="A0A977TQ32"/>
<dbReference type="GeneID" id="76341643"/>
<reference evidence="2" key="1">
    <citation type="submission" date="2021-12" db="EMBL/GenBank/DDBJ databases">
        <title>Seventy-eight entire mitochondrial genomes and nuclear rRNA genes provide insight into the phylogeny of the hard ticks, particularly the Haemaphysalis species, Am. (Africaniella) transversale and Robertsicus elaphense.</title>
        <authorList>
            <person name="Kelava S."/>
            <person name="Mans B.J."/>
            <person name="Apanaskevich D.A."/>
            <person name="Shao R."/>
            <person name="Barker D."/>
            <person name="Nakao R."/>
            <person name="Barker S.C."/>
            <person name="Okamoto K."/>
            <person name="Tamada K."/>
            <person name="Ito T."/>
            <person name="Honda T."/>
            <person name="Sato F."/>
            <person name="Torikai H."/>
            <person name="Kawabata H."/>
        </authorList>
    </citation>
    <scope>NUCLEOTIDE SEQUENCE</scope>
</reference>
<evidence type="ECO:0000256" key="1">
    <source>
        <dbReference type="SAM" id="Phobius"/>
    </source>
</evidence>
<accession>A0A977TQ32</accession>
<geneLocation type="mitochondrion" evidence="2"/>
<keyword evidence="1" id="KW-0472">Membrane</keyword>
<dbReference type="RefSeq" id="YP_010534075.1">
    <property type="nucleotide sequence ID" value="NC_067859.1"/>
</dbReference>
<keyword evidence="1" id="KW-1133">Transmembrane helix</keyword>
<keyword evidence="1" id="KW-0812">Transmembrane</keyword>
<feature type="transmembrane region" description="Helical" evidence="1">
    <location>
        <begin position="110"/>
        <end position="132"/>
    </location>
</feature>
<keyword evidence="2" id="KW-0496">Mitochondrion</keyword>